<name>Q3A9I7_CARHZ</name>
<evidence type="ECO:0000256" key="2">
    <source>
        <dbReference type="ARBA" id="ARBA00007977"/>
    </source>
</evidence>
<evidence type="ECO:0000256" key="1">
    <source>
        <dbReference type="ARBA" id="ARBA00004651"/>
    </source>
</evidence>
<sequence length="447" mass="48657">MTKRGRSMMSNKQGSEFLKKEDWWAVYLGIGIVLVALILYKMGLSIKPIAVAPPKWESFSEVTKHFAENGMIYVYLYLMFLVLFSISVKFMGFNVGEFIKGFTIIYLLTVIVLVLGSSKVAEQYNLEPPLLALLLGLIVSNVFKLPKWLDTSFRTEFYIKTGIVLLGATLPFTLIVKAGPIALLQATVISVTTFLTIFFAATRLFGLEKPFGATLGAGGSICGVSASIAVGGAVNAKKEHVSISIALVTIFAVIMIFLLPFVCKALGLPPGQAGAWIGSSEFADAAGLAAASAIGDEAAIKAFTLMKVIGRDIWIGIWCLILAVVAATKWEKRAEGASVSAKEVWVRFPKFVIGFFIATILISIVDASLTPQVSKEVLTPLVIKPIKTLRTWAFVFCFLSIGFTTRFRELSSFGWKPLAAFVIGVIVNVLLGYTFSVHILGDYWSKL</sequence>
<feature type="transmembrane region" description="Helical" evidence="7">
    <location>
        <begin position="351"/>
        <end position="369"/>
    </location>
</feature>
<keyword evidence="6 7" id="KW-0472">Membrane</keyword>
<feature type="transmembrane region" description="Helical" evidence="7">
    <location>
        <begin position="313"/>
        <end position="330"/>
    </location>
</feature>
<feature type="transmembrane region" description="Helical" evidence="7">
    <location>
        <begin position="157"/>
        <end position="176"/>
    </location>
</feature>
<dbReference type="STRING" id="246194.CHY_2400"/>
<dbReference type="eggNOG" id="COG2855">
    <property type="taxonomic scope" value="Bacteria"/>
</dbReference>
<dbReference type="Proteomes" id="UP000002706">
    <property type="component" value="Chromosome"/>
</dbReference>
<dbReference type="KEGG" id="chy:CHY_2400"/>
<evidence type="ECO:0000256" key="5">
    <source>
        <dbReference type="ARBA" id="ARBA00022989"/>
    </source>
</evidence>
<comment type="subcellular location">
    <subcellularLocation>
        <location evidence="1">Cell membrane</location>
        <topology evidence="1">Multi-pass membrane protein</topology>
    </subcellularLocation>
</comment>
<evidence type="ECO:0000256" key="4">
    <source>
        <dbReference type="ARBA" id="ARBA00022692"/>
    </source>
</evidence>
<feature type="transmembrane region" description="Helical" evidence="7">
    <location>
        <begin position="72"/>
        <end position="92"/>
    </location>
</feature>
<dbReference type="InterPro" id="IPR018383">
    <property type="entry name" value="UPF0324_pro"/>
</dbReference>
<dbReference type="EMBL" id="CP000141">
    <property type="protein sequence ID" value="ABB16058.1"/>
    <property type="molecule type" value="Genomic_DNA"/>
</dbReference>
<feature type="transmembrane region" description="Helical" evidence="7">
    <location>
        <begin position="23"/>
        <end position="40"/>
    </location>
</feature>
<proteinExistence type="inferred from homology"/>
<feature type="transmembrane region" description="Helical" evidence="7">
    <location>
        <begin position="241"/>
        <end position="262"/>
    </location>
</feature>
<dbReference type="Pfam" id="PF03601">
    <property type="entry name" value="Cons_hypoth698"/>
    <property type="match status" value="1"/>
</dbReference>
<evidence type="ECO:0000256" key="7">
    <source>
        <dbReference type="SAM" id="Phobius"/>
    </source>
</evidence>
<dbReference type="PANTHER" id="PTHR30106">
    <property type="entry name" value="INNER MEMBRANE PROTEIN YEIH-RELATED"/>
    <property type="match status" value="1"/>
</dbReference>
<keyword evidence="5 7" id="KW-1133">Transmembrane helix</keyword>
<feature type="transmembrane region" description="Helical" evidence="7">
    <location>
        <begin position="211"/>
        <end position="234"/>
    </location>
</feature>
<evidence type="ECO:0000313" key="8">
    <source>
        <dbReference type="EMBL" id="ABB16058.1"/>
    </source>
</evidence>
<evidence type="ECO:0000256" key="6">
    <source>
        <dbReference type="ARBA" id="ARBA00023136"/>
    </source>
</evidence>
<dbReference type="HOGENOM" id="CLU_033541_6_0_9"/>
<evidence type="ECO:0000256" key="3">
    <source>
        <dbReference type="ARBA" id="ARBA00022475"/>
    </source>
</evidence>
<gene>
    <name evidence="8" type="ordered locus">CHY_2400</name>
</gene>
<feature type="transmembrane region" description="Helical" evidence="7">
    <location>
        <begin position="183"/>
        <end position="205"/>
    </location>
</feature>
<dbReference type="GO" id="GO:0005886">
    <property type="term" value="C:plasma membrane"/>
    <property type="evidence" value="ECO:0007669"/>
    <property type="project" value="UniProtKB-SubCell"/>
</dbReference>
<accession>Q3A9I7</accession>
<protein>
    <submittedName>
        <fullName evidence="8">Putative membrane protein</fullName>
    </submittedName>
</protein>
<dbReference type="AlphaFoldDB" id="Q3A9I7"/>
<comment type="similarity">
    <text evidence="2">Belongs to the UPF0324 family.</text>
</comment>
<organism evidence="8 9">
    <name type="scientific">Carboxydothermus hydrogenoformans (strain ATCC BAA-161 / DSM 6008 / Z-2901)</name>
    <dbReference type="NCBI Taxonomy" id="246194"/>
    <lineage>
        <taxon>Bacteria</taxon>
        <taxon>Bacillati</taxon>
        <taxon>Bacillota</taxon>
        <taxon>Clostridia</taxon>
        <taxon>Thermoanaerobacterales</taxon>
        <taxon>Thermoanaerobacteraceae</taxon>
        <taxon>Carboxydothermus</taxon>
    </lineage>
</organism>
<reference evidence="8 9" key="1">
    <citation type="journal article" date="2005" name="PLoS Genet.">
        <title>Life in hot carbon monoxide: the complete genome sequence of Carboxydothermus hydrogenoformans Z-2901.</title>
        <authorList>
            <person name="Wu M."/>
            <person name="Ren Q."/>
            <person name="Durkin A.S."/>
            <person name="Daugherty S.C."/>
            <person name="Brinkac L.M."/>
            <person name="Dodson R.J."/>
            <person name="Madupu R."/>
            <person name="Sullivan S.A."/>
            <person name="Kolonay J.F."/>
            <person name="Haft D.H."/>
            <person name="Nelson W.C."/>
            <person name="Tallon L.J."/>
            <person name="Jones K.M."/>
            <person name="Ulrich L.E."/>
            <person name="Gonzalez J.M."/>
            <person name="Zhulin I.B."/>
            <person name="Robb F.T."/>
            <person name="Eisen J.A."/>
        </authorList>
    </citation>
    <scope>NUCLEOTIDE SEQUENCE [LARGE SCALE GENOMIC DNA]</scope>
    <source>
        <strain evidence="9">ATCC BAA-161 / DSM 6008 / Z-2901</strain>
    </source>
</reference>
<keyword evidence="3" id="KW-1003">Cell membrane</keyword>
<feature type="transmembrane region" description="Helical" evidence="7">
    <location>
        <begin position="419"/>
        <end position="441"/>
    </location>
</feature>
<feature type="transmembrane region" description="Helical" evidence="7">
    <location>
        <begin position="389"/>
        <end position="407"/>
    </location>
</feature>
<dbReference type="PANTHER" id="PTHR30106:SF1">
    <property type="entry name" value="UPF0324 MEMBRANE PROTEIN FN0533"/>
    <property type="match status" value="1"/>
</dbReference>
<feature type="transmembrane region" description="Helical" evidence="7">
    <location>
        <begin position="98"/>
        <end position="116"/>
    </location>
</feature>
<dbReference type="OrthoDB" id="9766798at2"/>
<evidence type="ECO:0000313" key="9">
    <source>
        <dbReference type="Proteomes" id="UP000002706"/>
    </source>
</evidence>
<keyword evidence="9" id="KW-1185">Reference proteome</keyword>
<dbReference type="InParanoid" id="Q3A9I7"/>
<keyword evidence="4 7" id="KW-0812">Transmembrane</keyword>